<gene>
    <name evidence="2" type="ORF">CYJ57_04725</name>
</gene>
<reference evidence="2 3" key="1">
    <citation type="submission" date="2017-12" db="EMBL/GenBank/DDBJ databases">
        <title>Phylogenetic diversity of female urinary microbiome.</title>
        <authorList>
            <person name="Thomas-White K."/>
            <person name="Wolfe A.J."/>
        </authorList>
    </citation>
    <scope>NUCLEOTIDE SEQUENCE [LARGE SCALE GENOMIC DNA]</scope>
    <source>
        <strain evidence="2 3">UMB0898</strain>
    </source>
</reference>
<dbReference type="OrthoDB" id="2139942at2"/>
<dbReference type="InterPro" id="IPR036785">
    <property type="entry name" value="YkyA-like_sf"/>
</dbReference>
<dbReference type="EMBL" id="PKHE01000010">
    <property type="protein sequence ID" value="PKY89045.1"/>
    <property type="molecule type" value="Genomic_DNA"/>
</dbReference>
<dbReference type="Proteomes" id="UP000234384">
    <property type="component" value="Unassembled WGS sequence"/>
</dbReference>
<protein>
    <recommendedName>
        <fullName evidence="4">Cell-wall binding lipoprotein</fullName>
    </recommendedName>
</protein>
<evidence type="ECO:0000313" key="3">
    <source>
        <dbReference type="Proteomes" id="UP000234384"/>
    </source>
</evidence>
<feature type="coiled-coil region" evidence="1">
    <location>
        <begin position="24"/>
        <end position="65"/>
    </location>
</feature>
<dbReference type="RefSeq" id="WP_101954280.1">
    <property type="nucleotide sequence ID" value="NZ_PKHE01000010.1"/>
</dbReference>
<dbReference type="AlphaFoldDB" id="A0A2I1K0I4"/>
<name>A0A2I1K0I4_9LACT</name>
<evidence type="ECO:0008006" key="4">
    <source>
        <dbReference type="Google" id="ProtNLM"/>
    </source>
</evidence>
<accession>A0A2I1K0I4</accession>
<evidence type="ECO:0000313" key="2">
    <source>
        <dbReference type="EMBL" id="PKY89045.1"/>
    </source>
</evidence>
<keyword evidence="1" id="KW-0175">Coiled coil</keyword>
<dbReference type="PROSITE" id="PS51257">
    <property type="entry name" value="PROKAR_LIPOPROTEIN"/>
    <property type="match status" value="1"/>
</dbReference>
<proteinExistence type="predicted"/>
<organism evidence="2 3">
    <name type="scientific">Falseniella ignava</name>
    <dbReference type="NCBI Taxonomy" id="137730"/>
    <lineage>
        <taxon>Bacteria</taxon>
        <taxon>Bacillati</taxon>
        <taxon>Bacillota</taxon>
        <taxon>Bacilli</taxon>
        <taxon>Lactobacillales</taxon>
        <taxon>Aerococcaceae</taxon>
        <taxon>Falseniella</taxon>
    </lineage>
</organism>
<dbReference type="Gene3D" id="1.20.120.570">
    <property type="entry name" value="YkyA-like"/>
    <property type="match status" value="1"/>
</dbReference>
<evidence type="ECO:0000256" key="1">
    <source>
        <dbReference type="SAM" id="Coils"/>
    </source>
</evidence>
<sequence>MKKITKYLSILLISTLLFGCDNSLERSKRTIDALQDNMTQIINILNEIQNEEENIQRDFEATLNSEDGLTAFGDENSAIQINVSEREYQLGLLSEQVGALEKYIEEFTTFTDAELLDRQEVIQQIDLLNQLQENLAVYSKDYQANIQSEQQIYHSLSDPEIDYNRFYQIFEQVETLMTTNHINLEKILGYFEPINTQLINFKIYLVNLSESKE</sequence>
<comment type="caution">
    <text evidence="2">The sequence shown here is derived from an EMBL/GenBank/DDBJ whole genome shotgun (WGS) entry which is preliminary data.</text>
</comment>